<evidence type="ECO:0000256" key="4">
    <source>
        <dbReference type="ARBA" id="ARBA00022989"/>
    </source>
</evidence>
<dbReference type="GO" id="GO:0005351">
    <property type="term" value="F:carbohydrate:proton symporter activity"/>
    <property type="evidence" value="ECO:0007669"/>
    <property type="project" value="TreeGrafter"/>
</dbReference>
<feature type="transmembrane region" description="Helical" evidence="6">
    <location>
        <begin position="97"/>
        <end position="117"/>
    </location>
</feature>
<dbReference type="HOGENOM" id="CLU_001265_30_13_1"/>
<organism evidence="8 9">
    <name type="scientific">Piloderma croceum (strain F 1598)</name>
    <dbReference type="NCBI Taxonomy" id="765440"/>
    <lineage>
        <taxon>Eukaryota</taxon>
        <taxon>Fungi</taxon>
        <taxon>Dikarya</taxon>
        <taxon>Basidiomycota</taxon>
        <taxon>Agaricomycotina</taxon>
        <taxon>Agaricomycetes</taxon>
        <taxon>Agaricomycetidae</taxon>
        <taxon>Atheliales</taxon>
        <taxon>Atheliaceae</taxon>
        <taxon>Piloderma</taxon>
    </lineage>
</organism>
<feature type="transmembrane region" description="Helical" evidence="6">
    <location>
        <begin position="354"/>
        <end position="373"/>
    </location>
</feature>
<dbReference type="SUPFAM" id="SSF103473">
    <property type="entry name" value="MFS general substrate transporter"/>
    <property type="match status" value="1"/>
</dbReference>
<keyword evidence="5 6" id="KW-0472">Membrane</keyword>
<feature type="transmembrane region" description="Helical" evidence="6">
    <location>
        <begin position="385"/>
        <end position="405"/>
    </location>
</feature>
<feature type="transmembrane region" description="Helical" evidence="6">
    <location>
        <begin position="23"/>
        <end position="42"/>
    </location>
</feature>
<name>A0A0C3BEV0_PILCF</name>
<dbReference type="Gene3D" id="1.20.1250.20">
    <property type="entry name" value="MFS general substrate transporter like domains"/>
    <property type="match status" value="1"/>
</dbReference>
<keyword evidence="3 6" id="KW-0812">Transmembrane</keyword>
<dbReference type="InterPro" id="IPR005828">
    <property type="entry name" value="MFS_sugar_transport-like"/>
</dbReference>
<accession>A0A0C3BEV0</accession>
<dbReference type="EMBL" id="KN832986">
    <property type="protein sequence ID" value="KIM84843.1"/>
    <property type="molecule type" value="Genomic_DNA"/>
</dbReference>
<gene>
    <name evidence="8" type="ORF">PILCRDRAFT_371335</name>
</gene>
<evidence type="ECO:0000313" key="8">
    <source>
        <dbReference type="EMBL" id="KIM84843.1"/>
    </source>
</evidence>
<protein>
    <recommendedName>
        <fullName evidence="7">Major facilitator superfamily (MFS) profile domain-containing protein</fullName>
    </recommendedName>
</protein>
<feature type="domain" description="Major facilitator superfamily (MFS) profile" evidence="7">
    <location>
        <begin position="29"/>
        <end position="469"/>
    </location>
</feature>
<dbReference type="PROSITE" id="PS00216">
    <property type="entry name" value="SUGAR_TRANSPORT_1"/>
    <property type="match status" value="1"/>
</dbReference>
<dbReference type="FunFam" id="1.20.1250.20:FF:000117">
    <property type="entry name" value="MFS hexose transporter"/>
    <property type="match status" value="1"/>
</dbReference>
<feature type="transmembrane region" description="Helical" evidence="6">
    <location>
        <begin position="446"/>
        <end position="466"/>
    </location>
</feature>
<reference evidence="9" key="2">
    <citation type="submission" date="2015-01" db="EMBL/GenBank/DDBJ databases">
        <title>Evolutionary Origins and Diversification of the Mycorrhizal Mutualists.</title>
        <authorList>
            <consortium name="DOE Joint Genome Institute"/>
            <consortium name="Mycorrhizal Genomics Consortium"/>
            <person name="Kohler A."/>
            <person name="Kuo A."/>
            <person name="Nagy L.G."/>
            <person name="Floudas D."/>
            <person name="Copeland A."/>
            <person name="Barry K.W."/>
            <person name="Cichocki N."/>
            <person name="Veneault-Fourrey C."/>
            <person name="LaButti K."/>
            <person name="Lindquist E.A."/>
            <person name="Lipzen A."/>
            <person name="Lundell T."/>
            <person name="Morin E."/>
            <person name="Murat C."/>
            <person name="Riley R."/>
            <person name="Ohm R."/>
            <person name="Sun H."/>
            <person name="Tunlid A."/>
            <person name="Henrissat B."/>
            <person name="Grigoriev I.V."/>
            <person name="Hibbett D.S."/>
            <person name="Martin F."/>
        </authorList>
    </citation>
    <scope>NUCLEOTIDE SEQUENCE [LARGE SCALE GENOMIC DNA]</scope>
    <source>
        <strain evidence="9">F 1598</strain>
    </source>
</reference>
<dbReference type="InterPro" id="IPR036259">
    <property type="entry name" value="MFS_trans_sf"/>
</dbReference>
<dbReference type="STRING" id="765440.A0A0C3BEV0"/>
<evidence type="ECO:0000256" key="3">
    <source>
        <dbReference type="ARBA" id="ARBA00022692"/>
    </source>
</evidence>
<comment type="subcellular location">
    <subcellularLocation>
        <location evidence="1">Membrane</location>
        <topology evidence="1">Multi-pass membrane protein</topology>
    </subcellularLocation>
</comment>
<dbReference type="InterPro" id="IPR050360">
    <property type="entry name" value="MFS_Sugar_Transporters"/>
</dbReference>
<dbReference type="InterPro" id="IPR005829">
    <property type="entry name" value="Sugar_transporter_CS"/>
</dbReference>
<evidence type="ECO:0000256" key="2">
    <source>
        <dbReference type="ARBA" id="ARBA00010992"/>
    </source>
</evidence>
<evidence type="ECO:0000313" key="9">
    <source>
        <dbReference type="Proteomes" id="UP000054166"/>
    </source>
</evidence>
<feature type="transmembrane region" description="Helical" evidence="6">
    <location>
        <begin position="156"/>
        <end position="179"/>
    </location>
</feature>
<feature type="transmembrane region" description="Helical" evidence="6">
    <location>
        <begin position="191"/>
        <end position="210"/>
    </location>
</feature>
<dbReference type="PANTHER" id="PTHR48022:SF64">
    <property type="entry name" value="MAJOR FACILITATOR SUPERFAMILY (MFS) PROFILE DOMAIN-CONTAINING PROTEIN"/>
    <property type="match status" value="1"/>
</dbReference>
<reference evidence="8 9" key="1">
    <citation type="submission" date="2014-04" db="EMBL/GenBank/DDBJ databases">
        <authorList>
            <consortium name="DOE Joint Genome Institute"/>
            <person name="Kuo A."/>
            <person name="Tarkka M."/>
            <person name="Buscot F."/>
            <person name="Kohler A."/>
            <person name="Nagy L.G."/>
            <person name="Floudas D."/>
            <person name="Copeland A."/>
            <person name="Barry K.W."/>
            <person name="Cichocki N."/>
            <person name="Veneault-Fourrey C."/>
            <person name="LaButti K."/>
            <person name="Lindquist E.A."/>
            <person name="Lipzen A."/>
            <person name="Lundell T."/>
            <person name="Morin E."/>
            <person name="Murat C."/>
            <person name="Sun H."/>
            <person name="Tunlid A."/>
            <person name="Henrissat B."/>
            <person name="Grigoriev I.V."/>
            <person name="Hibbett D.S."/>
            <person name="Martin F."/>
            <person name="Nordberg H.P."/>
            <person name="Cantor M.N."/>
            <person name="Hua S.X."/>
        </authorList>
    </citation>
    <scope>NUCLEOTIDE SEQUENCE [LARGE SCALE GENOMIC DNA]</scope>
    <source>
        <strain evidence="8 9">F 1598</strain>
    </source>
</reference>
<evidence type="ECO:0000259" key="7">
    <source>
        <dbReference type="PROSITE" id="PS50850"/>
    </source>
</evidence>
<keyword evidence="9" id="KW-1185">Reference proteome</keyword>
<dbReference type="GO" id="GO:0016020">
    <property type="term" value="C:membrane"/>
    <property type="evidence" value="ECO:0007669"/>
    <property type="project" value="UniProtKB-SubCell"/>
</dbReference>
<evidence type="ECO:0000256" key="5">
    <source>
        <dbReference type="ARBA" id="ARBA00023136"/>
    </source>
</evidence>
<keyword evidence="4 6" id="KW-1133">Transmembrane helix</keyword>
<dbReference type="PROSITE" id="PS50850">
    <property type="entry name" value="MFS"/>
    <property type="match status" value="1"/>
</dbReference>
<dbReference type="AlphaFoldDB" id="A0A0C3BEV0"/>
<dbReference type="Pfam" id="PF00083">
    <property type="entry name" value="Sugar_tr"/>
    <property type="match status" value="1"/>
</dbReference>
<dbReference type="OrthoDB" id="6133115at2759"/>
<evidence type="ECO:0000256" key="1">
    <source>
        <dbReference type="ARBA" id="ARBA00004141"/>
    </source>
</evidence>
<comment type="similarity">
    <text evidence="2">Belongs to the major facilitator superfamily. Sugar transporter (TC 2.A.1.1) family.</text>
</comment>
<evidence type="ECO:0000256" key="6">
    <source>
        <dbReference type="SAM" id="Phobius"/>
    </source>
</evidence>
<dbReference type="PANTHER" id="PTHR48022">
    <property type="entry name" value="PLASTIDIC GLUCOSE TRANSPORTER 4"/>
    <property type="match status" value="1"/>
</dbReference>
<dbReference type="InParanoid" id="A0A0C3BEV0"/>
<sequence length="557" mass="61972">MSPPTWTLGEFIHRGPWWRNRGILILNIYLILPLLTASINGLDSSLVNGLQILPSWQTFFNYPTGKALGLINTAQNIGSLSGLPVAPFVSDRFGRRATLFIGAIIMLAGVILQWAAASVPVFIGARVIIGFGVCCSLNAAPLLITELAYPTQRGKITSLFNTAWYSGSILSAWACFGAYSYAGSSVWSWKIPTLVQGVGPVLQACLIWFVPESPRFLVSKGLESQAVKILAKYHAGGDEQDPLIRFEMAQIRHALNVEREVRERSTFFQLWSSPGNLKRLRIIIAIAIFSQWSGNGLVSYYINLVLEGVGITNPRTKQAINGGLQCWNLASAMTGAFLVDWVGRRPLFITSTAGMFIAFCMWTLTTALFNALHNTAAAKATVPLIFVYYWFYDICFTPLIVSYTLEILPYGIRARGFALMNMTIQLTQAFNEFVNPWALDAIGWKYYLFYCGWLFLELLFILRYIVETRGLTLEETAALFDGEQPQQDLVQLGGEAATLTIQQSRGGIPLTRRTGKSMDYSPDTFLDLRRSYASQSMSESLKDLRRLSDQSAIGEQI</sequence>
<proteinExistence type="inferred from homology"/>
<feature type="transmembrane region" description="Helical" evidence="6">
    <location>
        <begin position="282"/>
        <end position="302"/>
    </location>
</feature>
<dbReference type="InterPro" id="IPR020846">
    <property type="entry name" value="MFS_dom"/>
</dbReference>
<dbReference type="Proteomes" id="UP000054166">
    <property type="component" value="Unassembled WGS sequence"/>
</dbReference>
<feature type="transmembrane region" description="Helical" evidence="6">
    <location>
        <begin position="123"/>
        <end position="144"/>
    </location>
</feature>